<accession>A0A9P7EDW2</accession>
<feature type="chain" id="PRO_5040112449" evidence="1">
    <location>
        <begin position="19"/>
        <end position="58"/>
    </location>
</feature>
<evidence type="ECO:0000313" key="2">
    <source>
        <dbReference type="EMBL" id="KAG1819087.1"/>
    </source>
</evidence>
<feature type="signal peptide" evidence="1">
    <location>
        <begin position="1"/>
        <end position="18"/>
    </location>
</feature>
<dbReference type="AlphaFoldDB" id="A0A9P7EDW2"/>
<reference evidence="2" key="1">
    <citation type="journal article" date="2020" name="New Phytol.">
        <title>Comparative genomics reveals dynamic genome evolution in host specialist ectomycorrhizal fungi.</title>
        <authorList>
            <person name="Lofgren L.A."/>
            <person name="Nguyen N.H."/>
            <person name="Vilgalys R."/>
            <person name="Ruytinx J."/>
            <person name="Liao H.L."/>
            <person name="Branco S."/>
            <person name="Kuo A."/>
            <person name="LaButti K."/>
            <person name="Lipzen A."/>
            <person name="Andreopoulos W."/>
            <person name="Pangilinan J."/>
            <person name="Riley R."/>
            <person name="Hundley H."/>
            <person name="Na H."/>
            <person name="Barry K."/>
            <person name="Grigoriev I.V."/>
            <person name="Stajich J.E."/>
            <person name="Kennedy P.G."/>
        </authorList>
    </citation>
    <scope>NUCLEOTIDE SEQUENCE</scope>
    <source>
        <strain evidence="2">MN1</strain>
    </source>
</reference>
<proteinExistence type="predicted"/>
<organism evidence="2 3">
    <name type="scientific">Suillus subaureus</name>
    <dbReference type="NCBI Taxonomy" id="48587"/>
    <lineage>
        <taxon>Eukaryota</taxon>
        <taxon>Fungi</taxon>
        <taxon>Dikarya</taxon>
        <taxon>Basidiomycota</taxon>
        <taxon>Agaricomycotina</taxon>
        <taxon>Agaricomycetes</taxon>
        <taxon>Agaricomycetidae</taxon>
        <taxon>Boletales</taxon>
        <taxon>Suillineae</taxon>
        <taxon>Suillaceae</taxon>
        <taxon>Suillus</taxon>
    </lineage>
</organism>
<dbReference type="EMBL" id="JABBWG010000010">
    <property type="protein sequence ID" value="KAG1819087.1"/>
    <property type="molecule type" value="Genomic_DNA"/>
</dbReference>
<sequence length="58" mass="6755">MNMLFTMVFLTVSLSSEAHPFLRRVRDTLEDYLEPLDVDEQILQESNTRIKLDAFAPP</sequence>
<evidence type="ECO:0000256" key="1">
    <source>
        <dbReference type="SAM" id="SignalP"/>
    </source>
</evidence>
<dbReference type="RefSeq" id="XP_041194764.1">
    <property type="nucleotide sequence ID" value="XM_041335255.1"/>
</dbReference>
<protein>
    <submittedName>
        <fullName evidence="2">Uncharacterized protein</fullName>
    </submittedName>
</protein>
<gene>
    <name evidence="2" type="ORF">BJ212DRAFT_1344137</name>
</gene>
<dbReference type="GeneID" id="64629272"/>
<keyword evidence="3" id="KW-1185">Reference proteome</keyword>
<evidence type="ECO:0000313" key="3">
    <source>
        <dbReference type="Proteomes" id="UP000807769"/>
    </source>
</evidence>
<keyword evidence="1" id="KW-0732">Signal</keyword>
<comment type="caution">
    <text evidence="2">The sequence shown here is derived from an EMBL/GenBank/DDBJ whole genome shotgun (WGS) entry which is preliminary data.</text>
</comment>
<name>A0A9P7EDW2_9AGAM</name>
<dbReference type="Proteomes" id="UP000807769">
    <property type="component" value="Unassembled WGS sequence"/>
</dbReference>